<proteinExistence type="predicted"/>
<reference evidence="1 2" key="1">
    <citation type="submission" date="2016-04" db="EMBL/GenBank/DDBJ databases">
        <title>The genome of Intoshia linei affirms orthonectids as highly simplified spiralians.</title>
        <authorList>
            <person name="Mikhailov K.V."/>
            <person name="Slusarev G.S."/>
            <person name="Nikitin M.A."/>
            <person name="Logacheva M.D."/>
            <person name="Penin A."/>
            <person name="Aleoshin V."/>
            <person name="Panchin Y.V."/>
        </authorList>
    </citation>
    <scope>NUCLEOTIDE SEQUENCE [LARGE SCALE GENOMIC DNA]</scope>
    <source>
        <strain evidence="1">Intl2013</strain>
        <tissue evidence="1">Whole animal</tissue>
    </source>
</reference>
<protein>
    <recommendedName>
        <fullName evidence="3">SHSP domain-containing protein</fullName>
    </recommendedName>
</protein>
<dbReference type="InterPro" id="IPR008978">
    <property type="entry name" value="HSP20-like_chaperone"/>
</dbReference>
<evidence type="ECO:0000313" key="2">
    <source>
        <dbReference type="Proteomes" id="UP000078046"/>
    </source>
</evidence>
<dbReference type="Proteomes" id="UP000078046">
    <property type="component" value="Unassembled WGS sequence"/>
</dbReference>
<dbReference type="Gene3D" id="2.60.40.790">
    <property type="match status" value="1"/>
</dbReference>
<comment type="caution">
    <text evidence="1">The sequence shown here is derived from an EMBL/GenBank/DDBJ whole genome shotgun (WGS) entry which is preliminary data.</text>
</comment>
<evidence type="ECO:0000313" key="1">
    <source>
        <dbReference type="EMBL" id="OAF68362.1"/>
    </source>
</evidence>
<name>A0A177B3Q3_9BILA</name>
<dbReference type="SUPFAM" id="SSF49764">
    <property type="entry name" value="HSP20-like chaperones"/>
    <property type="match status" value="1"/>
</dbReference>
<evidence type="ECO:0008006" key="3">
    <source>
        <dbReference type="Google" id="ProtNLM"/>
    </source>
</evidence>
<dbReference type="AlphaFoldDB" id="A0A177B3Q3"/>
<accession>A0A177B3Q3</accession>
<dbReference type="EMBL" id="LWCA01000460">
    <property type="protein sequence ID" value="OAF68362.1"/>
    <property type="molecule type" value="Genomic_DNA"/>
</dbReference>
<sequence>MPNKEKQFIIRPSYTKIRKSRNVIPNKENVYFRNKITLNTGENTNIKTLMQTNIDKLSKNKSHVEHVYVDTNIMNSIENHNEYIENIEIDEIFEPNDVNVEIHHGKQLILDIKKEKLFMDGSKSVYKYSKYITLPFSVDQKTVTVKFTPGFIKIRGIHKKRIDEMHDDNIMLNYD</sequence>
<gene>
    <name evidence="1" type="ORF">A3Q56_03899</name>
</gene>
<keyword evidence="2" id="KW-1185">Reference proteome</keyword>
<organism evidence="1 2">
    <name type="scientific">Intoshia linei</name>
    <dbReference type="NCBI Taxonomy" id="1819745"/>
    <lineage>
        <taxon>Eukaryota</taxon>
        <taxon>Metazoa</taxon>
        <taxon>Spiralia</taxon>
        <taxon>Lophotrochozoa</taxon>
        <taxon>Mesozoa</taxon>
        <taxon>Orthonectida</taxon>
        <taxon>Rhopaluridae</taxon>
        <taxon>Intoshia</taxon>
    </lineage>
</organism>